<dbReference type="EMBL" id="JBEPMM010000003">
    <property type="protein sequence ID" value="MET3692039.1"/>
    <property type="molecule type" value="Genomic_DNA"/>
</dbReference>
<name>A0ABV2L322_9HYPH</name>
<organism evidence="1 2">
    <name type="scientific">Methylobacterium goesingense</name>
    <dbReference type="NCBI Taxonomy" id="243690"/>
    <lineage>
        <taxon>Bacteria</taxon>
        <taxon>Pseudomonadati</taxon>
        <taxon>Pseudomonadota</taxon>
        <taxon>Alphaproteobacteria</taxon>
        <taxon>Hyphomicrobiales</taxon>
        <taxon>Methylobacteriaceae</taxon>
        <taxon>Methylobacterium</taxon>
    </lineage>
</organism>
<dbReference type="Proteomes" id="UP001549145">
    <property type="component" value="Unassembled WGS sequence"/>
</dbReference>
<gene>
    <name evidence="1" type="ORF">ABID43_001570</name>
</gene>
<protein>
    <submittedName>
        <fullName evidence="1">Uncharacterized protein</fullName>
    </submittedName>
</protein>
<accession>A0ABV2L322</accession>
<evidence type="ECO:0000313" key="1">
    <source>
        <dbReference type="EMBL" id="MET3692039.1"/>
    </source>
</evidence>
<reference evidence="1 2" key="1">
    <citation type="submission" date="2024-06" db="EMBL/GenBank/DDBJ databases">
        <title>Genomic Encyclopedia of Type Strains, Phase IV (KMG-IV): sequencing the most valuable type-strain genomes for metagenomic binning, comparative biology and taxonomic classification.</title>
        <authorList>
            <person name="Goeker M."/>
        </authorList>
    </citation>
    <scope>NUCLEOTIDE SEQUENCE [LARGE SCALE GENOMIC DNA]</scope>
    <source>
        <strain evidence="1 2">DSM 21331</strain>
    </source>
</reference>
<proteinExistence type="predicted"/>
<evidence type="ECO:0000313" key="2">
    <source>
        <dbReference type="Proteomes" id="UP001549145"/>
    </source>
</evidence>
<comment type="caution">
    <text evidence="1">The sequence shown here is derived from an EMBL/GenBank/DDBJ whole genome shotgun (WGS) entry which is preliminary data.</text>
</comment>
<keyword evidence="2" id="KW-1185">Reference proteome</keyword>
<sequence>MAVKGDGTGREGLRAAITAPRDPGCLLADLGLRVIEGVAGPLDGLVLADASIGGP</sequence>